<keyword evidence="3 5" id="KW-1133">Transmembrane helix</keyword>
<dbReference type="InterPro" id="IPR000515">
    <property type="entry name" value="MetI-like"/>
</dbReference>
<evidence type="ECO:0000259" key="6">
    <source>
        <dbReference type="PROSITE" id="PS50928"/>
    </source>
</evidence>
<comment type="similarity">
    <text evidence="5">Belongs to the binding-protein-dependent transport system permease family.</text>
</comment>
<reference evidence="7 8" key="1">
    <citation type="submission" date="2018-10" db="EMBL/GenBank/DDBJ databases">
        <title>Draft genome sequence of Aquitalea MWU14-2217 isolated from a wild cranberry bog in Provincetown, Massachusetts.</title>
        <authorList>
            <person name="Ebadzadsahrai G."/>
            <person name="Soby S."/>
        </authorList>
    </citation>
    <scope>NUCLEOTIDE SEQUENCE [LARGE SCALE GENOMIC DNA]</scope>
    <source>
        <strain evidence="7 8">MWU14-2217</strain>
    </source>
</reference>
<dbReference type="RefSeq" id="WP_103522854.1">
    <property type="nucleotide sequence ID" value="NZ_JAIZDC010000009.1"/>
</dbReference>
<dbReference type="InterPro" id="IPR035906">
    <property type="entry name" value="MetI-like_sf"/>
</dbReference>
<dbReference type="GO" id="GO:0005886">
    <property type="term" value="C:plasma membrane"/>
    <property type="evidence" value="ECO:0007669"/>
    <property type="project" value="UniProtKB-SubCell"/>
</dbReference>
<organism evidence="7 8">
    <name type="scientific">Aquitalea palustris</name>
    <dbReference type="NCBI Taxonomy" id="2480983"/>
    <lineage>
        <taxon>Bacteria</taxon>
        <taxon>Pseudomonadati</taxon>
        <taxon>Pseudomonadota</taxon>
        <taxon>Betaproteobacteria</taxon>
        <taxon>Neisseriales</taxon>
        <taxon>Chromobacteriaceae</taxon>
        <taxon>Aquitalea</taxon>
    </lineage>
</organism>
<gene>
    <name evidence="7" type="ORF">EAY64_00625</name>
</gene>
<evidence type="ECO:0000313" key="7">
    <source>
        <dbReference type="EMBL" id="RMD01942.1"/>
    </source>
</evidence>
<accession>A0A454JNM0</accession>
<keyword evidence="2 5" id="KW-0812">Transmembrane</keyword>
<dbReference type="SUPFAM" id="SSF161098">
    <property type="entry name" value="MetI-like"/>
    <property type="match status" value="1"/>
</dbReference>
<evidence type="ECO:0000256" key="5">
    <source>
        <dbReference type="RuleBase" id="RU363032"/>
    </source>
</evidence>
<feature type="transmembrane region" description="Helical" evidence="5">
    <location>
        <begin position="309"/>
        <end position="331"/>
    </location>
</feature>
<dbReference type="GO" id="GO:0055085">
    <property type="term" value="P:transmembrane transport"/>
    <property type="evidence" value="ECO:0007669"/>
    <property type="project" value="InterPro"/>
</dbReference>
<proteinExistence type="inferred from homology"/>
<dbReference type="EMBL" id="RFAR01000003">
    <property type="protein sequence ID" value="RMD01942.1"/>
    <property type="molecule type" value="Genomic_DNA"/>
</dbReference>
<dbReference type="Pfam" id="PF12911">
    <property type="entry name" value="OppC_N"/>
    <property type="match status" value="1"/>
</dbReference>
<feature type="transmembrane region" description="Helical" evidence="5">
    <location>
        <begin position="192"/>
        <end position="219"/>
    </location>
</feature>
<dbReference type="GO" id="GO:0042884">
    <property type="term" value="P:microcin transport"/>
    <property type="evidence" value="ECO:0007669"/>
    <property type="project" value="TreeGrafter"/>
</dbReference>
<dbReference type="PROSITE" id="PS50928">
    <property type="entry name" value="ABC_TM1"/>
    <property type="match status" value="1"/>
</dbReference>
<dbReference type="CDD" id="cd06261">
    <property type="entry name" value="TM_PBP2"/>
    <property type="match status" value="1"/>
</dbReference>
<dbReference type="Proteomes" id="UP000274139">
    <property type="component" value="Unassembled WGS sequence"/>
</dbReference>
<dbReference type="PANTHER" id="PTHR30325">
    <property type="entry name" value="MEMBRANE COMPONENT OF ABC TRANSPORTER"/>
    <property type="match status" value="1"/>
</dbReference>
<keyword evidence="8" id="KW-1185">Reference proteome</keyword>
<dbReference type="Pfam" id="PF00528">
    <property type="entry name" value="BPD_transp_1"/>
    <property type="match status" value="1"/>
</dbReference>
<name>A0A454JNM0_9NEIS</name>
<keyword evidence="5" id="KW-0813">Transport</keyword>
<feature type="domain" description="ABC transmembrane type-1" evidence="6">
    <location>
        <begin position="143"/>
        <end position="331"/>
    </location>
</feature>
<feature type="transmembrane region" description="Helical" evidence="5">
    <location>
        <begin position="147"/>
        <end position="171"/>
    </location>
</feature>
<evidence type="ECO:0000313" key="8">
    <source>
        <dbReference type="Proteomes" id="UP000274139"/>
    </source>
</evidence>
<keyword evidence="4 5" id="KW-0472">Membrane</keyword>
<feature type="transmembrane region" description="Helical" evidence="5">
    <location>
        <begin position="264"/>
        <end position="289"/>
    </location>
</feature>
<dbReference type="InterPro" id="IPR025966">
    <property type="entry name" value="OppC_N"/>
</dbReference>
<dbReference type="Gene3D" id="1.10.3720.10">
    <property type="entry name" value="MetI-like"/>
    <property type="match status" value="1"/>
</dbReference>
<evidence type="ECO:0000256" key="4">
    <source>
        <dbReference type="ARBA" id="ARBA00023136"/>
    </source>
</evidence>
<dbReference type="PANTHER" id="PTHR30325:SF0">
    <property type="entry name" value="INNER MEMBRANE ABC TRANSPORTER PERMEASE PROTEIN YEJE"/>
    <property type="match status" value="1"/>
</dbReference>
<comment type="caution">
    <text evidence="7">The sequence shown here is derived from an EMBL/GenBank/DDBJ whole genome shotgun (WGS) entry which is preliminary data.</text>
</comment>
<protein>
    <submittedName>
        <fullName evidence="7">ABC transporter permease</fullName>
    </submittedName>
</protein>
<evidence type="ECO:0000256" key="3">
    <source>
        <dbReference type="ARBA" id="ARBA00022989"/>
    </source>
</evidence>
<evidence type="ECO:0000256" key="1">
    <source>
        <dbReference type="ARBA" id="ARBA00004651"/>
    </source>
</evidence>
<dbReference type="AlphaFoldDB" id="A0A454JNM0"/>
<dbReference type="OrthoDB" id="9783218at2"/>
<sequence>MSHAPSLTPGQRAWRRFCQHKRGFFSLWLFLLLFVLSLGAELLSNDRPLVVRYHDQLYFPLLFDYQETTFGGDFDTNTDYLDPFIQDQFARPGNFAIYAPNPYSYNTVNYFADSPNPAAPSADNVLGTDDRGRDVLARLIYGFRVSVLFALALTVSGTLLGVLFGSLQGFFGGKFDLVLQRLLEIWGSLPELYLLIILASLFKPSLLLLLLLLTVFGWMGLADYVRAEFLRNRQLEYVLAARSLGLNSLQIMWRHLLPNSLTPVLAFLPFRVSGAILALTSLDFLGLGVPSSTPSLGELLAQGKDNLDAWWIALPTFAVLTTTLLLLIFIGEGLRAAMDTRKG</sequence>
<comment type="subcellular location">
    <subcellularLocation>
        <location evidence="1 5">Cell membrane</location>
        <topology evidence="1 5">Multi-pass membrane protein</topology>
    </subcellularLocation>
</comment>
<evidence type="ECO:0000256" key="2">
    <source>
        <dbReference type="ARBA" id="ARBA00022692"/>
    </source>
</evidence>